<dbReference type="SUPFAM" id="SSF53335">
    <property type="entry name" value="S-adenosyl-L-methionine-dependent methyltransferases"/>
    <property type="match status" value="1"/>
</dbReference>
<dbReference type="AlphaFoldDB" id="A0A1G9GIP8"/>
<dbReference type="InterPro" id="IPR013216">
    <property type="entry name" value="Methyltransf_11"/>
</dbReference>
<feature type="domain" description="Methyltransferase type 11" evidence="4">
    <location>
        <begin position="108"/>
        <end position="197"/>
    </location>
</feature>
<dbReference type="GO" id="GO:0032259">
    <property type="term" value="P:methylation"/>
    <property type="evidence" value="ECO:0007669"/>
    <property type="project" value="UniProtKB-KW"/>
</dbReference>
<dbReference type="RefSeq" id="WP_090768593.1">
    <property type="nucleotide sequence ID" value="NZ_FNFB01000014.1"/>
</dbReference>
<comment type="similarity">
    <text evidence="1">Belongs to the methyltransferase superfamily.</text>
</comment>
<keyword evidence="3 5" id="KW-0808">Transferase</keyword>
<dbReference type="Pfam" id="PF08241">
    <property type="entry name" value="Methyltransf_11"/>
    <property type="match status" value="1"/>
</dbReference>
<dbReference type="EMBL" id="FNFB01000014">
    <property type="protein sequence ID" value="SDL00554.1"/>
    <property type="molecule type" value="Genomic_DNA"/>
</dbReference>
<dbReference type="Gene3D" id="3.40.50.150">
    <property type="entry name" value="Vaccinia Virus protein VP39"/>
    <property type="match status" value="1"/>
</dbReference>
<keyword evidence="2 5" id="KW-0489">Methyltransferase</keyword>
<dbReference type="GO" id="GO:0008757">
    <property type="term" value="F:S-adenosylmethionine-dependent methyltransferase activity"/>
    <property type="evidence" value="ECO:0007669"/>
    <property type="project" value="InterPro"/>
</dbReference>
<evidence type="ECO:0000256" key="3">
    <source>
        <dbReference type="ARBA" id="ARBA00022679"/>
    </source>
</evidence>
<dbReference type="InterPro" id="IPR029063">
    <property type="entry name" value="SAM-dependent_MTases_sf"/>
</dbReference>
<dbReference type="Proteomes" id="UP000198683">
    <property type="component" value="Unassembled WGS sequence"/>
</dbReference>
<dbReference type="PANTHER" id="PTHR44942:SF4">
    <property type="entry name" value="METHYLTRANSFERASE TYPE 11 DOMAIN-CONTAINING PROTEIN"/>
    <property type="match status" value="1"/>
</dbReference>
<dbReference type="STRING" id="683260.SAMN05421874_11489"/>
<dbReference type="OrthoDB" id="9797252at2"/>
<evidence type="ECO:0000313" key="6">
    <source>
        <dbReference type="Proteomes" id="UP000198683"/>
    </source>
</evidence>
<organism evidence="5 6">
    <name type="scientific">Nonomuraea maritima</name>
    <dbReference type="NCBI Taxonomy" id="683260"/>
    <lineage>
        <taxon>Bacteria</taxon>
        <taxon>Bacillati</taxon>
        <taxon>Actinomycetota</taxon>
        <taxon>Actinomycetes</taxon>
        <taxon>Streptosporangiales</taxon>
        <taxon>Streptosporangiaceae</taxon>
        <taxon>Nonomuraea</taxon>
    </lineage>
</organism>
<accession>A0A1G9GIP8</accession>
<dbReference type="InterPro" id="IPR051052">
    <property type="entry name" value="Diverse_substrate_MTase"/>
</dbReference>
<evidence type="ECO:0000256" key="1">
    <source>
        <dbReference type="ARBA" id="ARBA00008361"/>
    </source>
</evidence>
<evidence type="ECO:0000256" key="2">
    <source>
        <dbReference type="ARBA" id="ARBA00022603"/>
    </source>
</evidence>
<dbReference type="CDD" id="cd02440">
    <property type="entry name" value="AdoMet_MTases"/>
    <property type="match status" value="1"/>
</dbReference>
<keyword evidence="6" id="KW-1185">Reference proteome</keyword>
<gene>
    <name evidence="5" type="ORF">SAMN05421874_11489</name>
</gene>
<sequence length="312" mass="34294">MDDEARRTAERVAGDGGLAGLRRLTETIIAAEALRTRIIDDLRGHGFAGWDEIGRACGMTGQSAVRRWSKPLHATSFGAAADVYERGRPGYPPEAIAWLVPGDARRVLDLGAGTGKLTRQLAGAGFDVVAVEPLEEMRGRLREAAPGVSVREGSAERVPLPDGSVDAVVAAQAWHWFDPARAVPEVARVLAPGGTLSLVWNLRDLSEPWVFVLDQILHQHSRQVIDTRPPVGRPFGAPEHAEFRWRQPMPREGLVDLVASRSYVISLADADRRRLLDEVAELLDTHPDLKGRDEITVPYVTHCTRLRSERVL</sequence>
<dbReference type="PANTHER" id="PTHR44942">
    <property type="entry name" value="METHYLTRANSF_11 DOMAIN-CONTAINING PROTEIN"/>
    <property type="match status" value="1"/>
</dbReference>
<reference evidence="5 6" key="1">
    <citation type="submission" date="2016-10" db="EMBL/GenBank/DDBJ databases">
        <authorList>
            <person name="de Groot N.N."/>
        </authorList>
    </citation>
    <scope>NUCLEOTIDE SEQUENCE [LARGE SCALE GENOMIC DNA]</scope>
    <source>
        <strain evidence="5 6">CGMCC 4.5681</strain>
    </source>
</reference>
<evidence type="ECO:0000259" key="4">
    <source>
        <dbReference type="Pfam" id="PF08241"/>
    </source>
</evidence>
<evidence type="ECO:0000313" key="5">
    <source>
        <dbReference type="EMBL" id="SDL00554.1"/>
    </source>
</evidence>
<proteinExistence type="inferred from homology"/>
<name>A0A1G9GIP8_9ACTN</name>
<protein>
    <submittedName>
        <fullName evidence="5">Methyltransferase domain-containing protein</fullName>
    </submittedName>
</protein>